<protein>
    <recommendedName>
        <fullName evidence="10">Odorant receptor</fullName>
    </recommendedName>
</protein>
<evidence type="ECO:0000256" key="4">
    <source>
        <dbReference type="ARBA" id="ARBA00022692"/>
    </source>
</evidence>
<organism evidence="11 12">
    <name type="scientific">Tetragonisca angustula</name>
    <dbReference type="NCBI Taxonomy" id="166442"/>
    <lineage>
        <taxon>Eukaryota</taxon>
        <taxon>Metazoa</taxon>
        <taxon>Ecdysozoa</taxon>
        <taxon>Arthropoda</taxon>
        <taxon>Hexapoda</taxon>
        <taxon>Insecta</taxon>
        <taxon>Pterygota</taxon>
        <taxon>Neoptera</taxon>
        <taxon>Endopterygota</taxon>
        <taxon>Hymenoptera</taxon>
        <taxon>Apocrita</taxon>
        <taxon>Aculeata</taxon>
        <taxon>Apoidea</taxon>
        <taxon>Anthophila</taxon>
        <taxon>Apidae</taxon>
        <taxon>Tetragonisca</taxon>
    </lineage>
</organism>
<keyword evidence="4 10" id="KW-0812">Transmembrane</keyword>
<evidence type="ECO:0000256" key="9">
    <source>
        <dbReference type="ARBA" id="ARBA00023224"/>
    </source>
</evidence>
<feature type="transmembrane region" description="Helical" evidence="10">
    <location>
        <begin position="71"/>
        <end position="91"/>
    </location>
</feature>
<evidence type="ECO:0000256" key="7">
    <source>
        <dbReference type="ARBA" id="ARBA00023136"/>
    </source>
</evidence>
<comment type="subcellular location">
    <subcellularLocation>
        <location evidence="1 10">Cell membrane</location>
        <topology evidence="1 10">Multi-pass membrane protein</topology>
    </subcellularLocation>
</comment>
<dbReference type="GO" id="GO:0004984">
    <property type="term" value="F:olfactory receptor activity"/>
    <property type="evidence" value="ECO:0007669"/>
    <property type="project" value="InterPro"/>
</dbReference>
<evidence type="ECO:0000313" key="12">
    <source>
        <dbReference type="Proteomes" id="UP001432146"/>
    </source>
</evidence>
<gene>
    <name evidence="11" type="ORF">QLX08_001300</name>
</gene>
<keyword evidence="8 10" id="KW-0675">Receptor</keyword>
<accession>A0AAW1AFH4</accession>
<feature type="transmembrane region" description="Helical" evidence="10">
    <location>
        <begin position="38"/>
        <end position="59"/>
    </location>
</feature>
<evidence type="ECO:0000256" key="3">
    <source>
        <dbReference type="ARBA" id="ARBA00022606"/>
    </source>
</evidence>
<evidence type="ECO:0000256" key="10">
    <source>
        <dbReference type="RuleBase" id="RU351113"/>
    </source>
</evidence>
<dbReference type="PANTHER" id="PTHR21137:SF3">
    <property type="entry name" value="ODORANT RECEPTOR 30A-RELATED"/>
    <property type="match status" value="1"/>
</dbReference>
<dbReference type="GO" id="GO:0007165">
    <property type="term" value="P:signal transduction"/>
    <property type="evidence" value="ECO:0007669"/>
    <property type="project" value="UniProtKB-KW"/>
</dbReference>
<name>A0AAW1AFH4_9HYME</name>
<feature type="transmembrane region" description="Helical" evidence="10">
    <location>
        <begin position="218"/>
        <end position="240"/>
    </location>
</feature>
<proteinExistence type="inferred from homology"/>
<keyword evidence="7 10" id="KW-0472">Membrane</keyword>
<evidence type="ECO:0000256" key="6">
    <source>
        <dbReference type="ARBA" id="ARBA00022989"/>
    </source>
</evidence>
<dbReference type="GO" id="GO:0005886">
    <property type="term" value="C:plasma membrane"/>
    <property type="evidence" value="ECO:0007669"/>
    <property type="project" value="UniProtKB-SubCell"/>
</dbReference>
<reference evidence="11 12" key="1">
    <citation type="submission" date="2024-05" db="EMBL/GenBank/DDBJ databases">
        <title>The nuclear and mitochondrial genome assemblies of Tetragonisca angustula (Apidae: Meliponini), a tiny yet remarkable pollinator in the Neotropics.</title>
        <authorList>
            <person name="Ferrari R."/>
            <person name="Ricardo P.C."/>
            <person name="Dias F.C."/>
            <person name="Araujo N.S."/>
            <person name="Soares D.O."/>
            <person name="Zhou Q.-S."/>
            <person name="Zhu C.-D."/>
            <person name="Coutinho L."/>
            <person name="Airas M.C."/>
            <person name="Batista T.M."/>
        </authorList>
    </citation>
    <scope>NUCLEOTIDE SEQUENCE [LARGE SCALE GENOMIC DNA]</scope>
    <source>
        <strain evidence="11">ASF017062</strain>
        <tissue evidence="11">Abdomen</tissue>
    </source>
</reference>
<evidence type="ECO:0000256" key="5">
    <source>
        <dbReference type="ARBA" id="ARBA00022725"/>
    </source>
</evidence>
<feature type="transmembrane region" description="Helical" evidence="10">
    <location>
        <begin position="393"/>
        <end position="415"/>
    </location>
</feature>
<evidence type="ECO:0000256" key="1">
    <source>
        <dbReference type="ARBA" id="ARBA00004651"/>
    </source>
</evidence>
<dbReference type="Proteomes" id="UP001432146">
    <property type="component" value="Unassembled WGS sequence"/>
</dbReference>
<feature type="transmembrane region" description="Helical" evidence="10">
    <location>
        <begin position="130"/>
        <end position="153"/>
    </location>
</feature>
<dbReference type="GO" id="GO:0005549">
    <property type="term" value="F:odorant binding"/>
    <property type="evidence" value="ECO:0007669"/>
    <property type="project" value="InterPro"/>
</dbReference>
<keyword evidence="2" id="KW-1003">Cell membrane</keyword>
<keyword evidence="3 10" id="KW-0716">Sensory transduction</keyword>
<dbReference type="Pfam" id="PF02949">
    <property type="entry name" value="7tm_6"/>
    <property type="match status" value="1"/>
</dbReference>
<comment type="similarity">
    <text evidence="10">Belongs to the insect chemoreceptor superfamily. Heteromeric odorant receptor channel (TC 1.A.69) family.</text>
</comment>
<sequence length="419" mass="47248">MIDDNAKREFEAAIGLNLALLKFSGVVSYEKRLVNRNVLAGLALFFLTIFSISYVYEFATNLNDVASMLESFSLIIQLVGGQTRFMTVLWFRDSCHAMLNVCEYFWSTLNSYEKQIVRSYTNKARLLTSFYVAICVLTIILVLLSTLMSNLIVGPKLNLENVTARENASSLAPSEANRASLNATENKRHLPYAFFIDVQETPWYELLYVLQITFMTNVGFTCVGADTIGPLFILITCGYFDTIRSRIENLLEPSSSIAVETDRAESSRNVDTKKLRTCVIHHQLLLKFCKDIQQLMSLVFLTQLFGSTYNISLVGLELVSDNPDKSKFTVVVIIIVQLFICNWPPDLLLSKSEAISHAAYSIPWYQYPCSLRNPTSLLMIRSQRPVRLTAGKFVALSLETFASMISTAASFFTMIRSVN</sequence>
<comment type="caution">
    <text evidence="11">The sequence shown here is derived from an EMBL/GenBank/DDBJ whole genome shotgun (WGS) entry which is preliminary data.</text>
</comment>
<dbReference type="PANTHER" id="PTHR21137">
    <property type="entry name" value="ODORANT RECEPTOR"/>
    <property type="match status" value="1"/>
</dbReference>
<dbReference type="InterPro" id="IPR004117">
    <property type="entry name" value="7tm6_olfct_rcpt"/>
</dbReference>
<feature type="transmembrane region" description="Helical" evidence="10">
    <location>
        <begin position="295"/>
        <end position="316"/>
    </location>
</feature>
<evidence type="ECO:0000256" key="2">
    <source>
        <dbReference type="ARBA" id="ARBA00022475"/>
    </source>
</evidence>
<feature type="transmembrane region" description="Helical" evidence="10">
    <location>
        <begin position="328"/>
        <end position="345"/>
    </location>
</feature>
<keyword evidence="5 10" id="KW-0552">Olfaction</keyword>
<keyword evidence="9 10" id="KW-0807">Transducer</keyword>
<keyword evidence="12" id="KW-1185">Reference proteome</keyword>
<dbReference type="EMBL" id="JAWNGG020000016">
    <property type="protein sequence ID" value="KAK9308887.1"/>
    <property type="molecule type" value="Genomic_DNA"/>
</dbReference>
<evidence type="ECO:0000256" key="8">
    <source>
        <dbReference type="ARBA" id="ARBA00023170"/>
    </source>
</evidence>
<evidence type="ECO:0000313" key="11">
    <source>
        <dbReference type="EMBL" id="KAK9308887.1"/>
    </source>
</evidence>
<keyword evidence="6 10" id="KW-1133">Transmembrane helix</keyword>
<dbReference type="AlphaFoldDB" id="A0AAW1AFH4"/>